<dbReference type="InterPro" id="IPR008991">
    <property type="entry name" value="Translation_prot_SH3-like_sf"/>
</dbReference>
<reference evidence="5 6" key="1">
    <citation type="journal article" date="2016" name="Nat. Commun.">
        <title>Thousands of microbial genomes shed light on interconnected biogeochemical processes in an aquifer system.</title>
        <authorList>
            <person name="Anantharaman K."/>
            <person name="Brown C.T."/>
            <person name="Hug L.A."/>
            <person name="Sharon I."/>
            <person name="Castelle C.J."/>
            <person name="Probst A.J."/>
            <person name="Thomas B.C."/>
            <person name="Singh A."/>
            <person name="Wilkins M.J."/>
            <person name="Karaoz U."/>
            <person name="Brodie E.L."/>
            <person name="Williams K.H."/>
            <person name="Hubbard S.S."/>
            <person name="Banfield J.F."/>
        </authorList>
    </citation>
    <scope>NUCLEOTIDE SEQUENCE [LARGE SCALE GENOMIC DNA]</scope>
</reference>
<keyword evidence="2 5" id="KW-0689">Ribosomal protein</keyword>
<organism evidence="5 6">
    <name type="scientific">Candidatus Kaiserbacteria bacterium RIFCSPHIGHO2_01_FULL_56_24</name>
    <dbReference type="NCBI Taxonomy" id="1798487"/>
    <lineage>
        <taxon>Bacteria</taxon>
        <taxon>Candidatus Kaiseribacteriota</taxon>
    </lineage>
</organism>
<evidence type="ECO:0000256" key="1">
    <source>
        <dbReference type="ARBA" id="ARBA00005781"/>
    </source>
</evidence>
<name>A0A1F6DB63_9BACT</name>
<proteinExistence type="inferred from homology"/>
<evidence type="ECO:0000313" key="5">
    <source>
        <dbReference type="EMBL" id="OGG58580.1"/>
    </source>
</evidence>
<dbReference type="PANTHER" id="PTHR15680:SF9">
    <property type="entry name" value="LARGE RIBOSOMAL SUBUNIT PROTEIN BL19M"/>
    <property type="match status" value="1"/>
</dbReference>
<evidence type="ECO:0000256" key="3">
    <source>
        <dbReference type="ARBA" id="ARBA00023274"/>
    </source>
</evidence>
<dbReference type="Gene3D" id="2.30.30.790">
    <property type="match status" value="1"/>
</dbReference>
<evidence type="ECO:0000256" key="4">
    <source>
        <dbReference type="RuleBase" id="RU000559"/>
    </source>
</evidence>
<gene>
    <name evidence="5" type="ORF">A2765_02555</name>
</gene>
<accession>A0A1F6DB63</accession>
<dbReference type="InterPro" id="IPR038657">
    <property type="entry name" value="Ribosomal_bL19_sf"/>
</dbReference>
<dbReference type="PRINTS" id="PR00061">
    <property type="entry name" value="RIBOSOMALL19"/>
</dbReference>
<evidence type="ECO:0000313" key="6">
    <source>
        <dbReference type="Proteomes" id="UP000176377"/>
    </source>
</evidence>
<dbReference type="NCBIfam" id="TIGR01024">
    <property type="entry name" value="rplS_bact"/>
    <property type="match status" value="1"/>
</dbReference>
<evidence type="ECO:0000256" key="2">
    <source>
        <dbReference type="ARBA" id="ARBA00022980"/>
    </source>
</evidence>
<dbReference type="PANTHER" id="PTHR15680">
    <property type="entry name" value="RIBOSOMAL PROTEIN L19"/>
    <property type="match status" value="1"/>
</dbReference>
<keyword evidence="3 4" id="KW-0687">Ribonucleoprotein</keyword>
<comment type="caution">
    <text evidence="5">The sequence shown here is derived from an EMBL/GenBank/DDBJ whole genome shotgun (WGS) entry which is preliminary data.</text>
</comment>
<dbReference type="EMBL" id="MFLA01000032">
    <property type="protein sequence ID" value="OGG58580.1"/>
    <property type="molecule type" value="Genomic_DNA"/>
</dbReference>
<dbReference type="InterPro" id="IPR018257">
    <property type="entry name" value="Ribosomal_bL19_CS"/>
</dbReference>
<dbReference type="GO" id="GO:0006412">
    <property type="term" value="P:translation"/>
    <property type="evidence" value="ECO:0007669"/>
    <property type="project" value="InterPro"/>
</dbReference>
<dbReference type="Proteomes" id="UP000176377">
    <property type="component" value="Unassembled WGS sequence"/>
</dbReference>
<comment type="function">
    <text evidence="4">This protein is located at the 30S-50S ribosomal subunit interface and may play a role in the structure and function of the aminoacyl-tRNA binding site.</text>
</comment>
<dbReference type="SUPFAM" id="SSF50104">
    <property type="entry name" value="Translation proteins SH3-like domain"/>
    <property type="match status" value="1"/>
</dbReference>
<sequence length="141" mass="15771">MTAAKAKGAHKISDLKPGDTVRVWQKIEEKGKTRLQAFEGLILARKHGAEAGGTFTVRKVTSGVGVEKIFPVHSPMIDRVEIVKSARVRRAKLYYIREKVTREVRRQLRRSRLVPAAQMDVNVEAEPEAVLAETGTPEENK</sequence>
<dbReference type="AlphaFoldDB" id="A0A1F6DB63"/>
<protein>
    <recommendedName>
        <fullName evidence="4">50S ribosomal protein L19</fullName>
    </recommendedName>
</protein>
<dbReference type="PROSITE" id="PS01015">
    <property type="entry name" value="RIBOSOMAL_L19"/>
    <property type="match status" value="1"/>
</dbReference>
<comment type="similarity">
    <text evidence="1 4">Belongs to the bacterial ribosomal protein bL19 family.</text>
</comment>
<dbReference type="InterPro" id="IPR001857">
    <property type="entry name" value="Ribosomal_bL19"/>
</dbReference>
<dbReference type="Pfam" id="PF01245">
    <property type="entry name" value="Ribosomal_L19"/>
    <property type="match status" value="1"/>
</dbReference>
<dbReference type="GO" id="GO:0003735">
    <property type="term" value="F:structural constituent of ribosome"/>
    <property type="evidence" value="ECO:0007669"/>
    <property type="project" value="InterPro"/>
</dbReference>
<dbReference type="GO" id="GO:0022625">
    <property type="term" value="C:cytosolic large ribosomal subunit"/>
    <property type="evidence" value="ECO:0007669"/>
    <property type="project" value="TreeGrafter"/>
</dbReference>